<feature type="transmembrane region" description="Helical" evidence="8">
    <location>
        <begin position="42"/>
        <end position="59"/>
    </location>
</feature>
<feature type="transmembrane region" description="Helical" evidence="8">
    <location>
        <begin position="6"/>
        <end position="30"/>
    </location>
</feature>
<keyword evidence="6 8" id="KW-0472">Membrane</keyword>
<dbReference type="InterPro" id="IPR003010">
    <property type="entry name" value="C-N_Hydrolase"/>
</dbReference>
<comment type="subcellular location">
    <subcellularLocation>
        <location evidence="1">Cell membrane</location>
        <topology evidence="1">Multi-pass membrane protein</topology>
    </subcellularLocation>
</comment>
<dbReference type="Pfam" id="PF20154">
    <property type="entry name" value="LNT_N"/>
    <property type="match status" value="1"/>
</dbReference>
<comment type="caution">
    <text evidence="10">The sequence shown here is derived from an EMBL/GenBank/DDBJ whole genome shotgun (WGS) entry which is preliminary data.</text>
</comment>
<organism evidence="10 11">
    <name type="scientific">Actinomadura macrotermitis</name>
    <dbReference type="NCBI Taxonomy" id="2585200"/>
    <lineage>
        <taxon>Bacteria</taxon>
        <taxon>Bacillati</taxon>
        <taxon>Actinomycetota</taxon>
        <taxon>Actinomycetes</taxon>
        <taxon>Streptosporangiales</taxon>
        <taxon>Thermomonosporaceae</taxon>
        <taxon>Actinomadura</taxon>
    </lineage>
</organism>
<feature type="transmembrane region" description="Helical" evidence="8">
    <location>
        <begin position="65"/>
        <end position="86"/>
    </location>
</feature>
<evidence type="ECO:0000313" key="10">
    <source>
        <dbReference type="EMBL" id="MQY06993.1"/>
    </source>
</evidence>
<accession>A0A7K0C0J9</accession>
<name>A0A7K0C0J9_9ACTN</name>
<evidence type="ECO:0000256" key="5">
    <source>
        <dbReference type="ARBA" id="ARBA00022989"/>
    </source>
</evidence>
<protein>
    <submittedName>
        <fullName evidence="10">Apolipoprotein N-acyltransferase</fullName>
        <ecNumber evidence="10">2.3.1.-</ecNumber>
    </submittedName>
</protein>
<dbReference type="PROSITE" id="PS50263">
    <property type="entry name" value="CN_HYDROLASE"/>
    <property type="match status" value="1"/>
</dbReference>
<evidence type="ECO:0000313" key="11">
    <source>
        <dbReference type="Proteomes" id="UP000487268"/>
    </source>
</evidence>
<dbReference type="InterPro" id="IPR045378">
    <property type="entry name" value="LNT_N"/>
</dbReference>
<feature type="transmembrane region" description="Helical" evidence="8">
    <location>
        <begin position="144"/>
        <end position="164"/>
    </location>
</feature>
<dbReference type="GO" id="GO:0016410">
    <property type="term" value="F:N-acyltransferase activity"/>
    <property type="evidence" value="ECO:0007669"/>
    <property type="project" value="InterPro"/>
</dbReference>
<sequence length="481" mass="50754">MLLAGTVALAFAVGGRWDVALAAWVFPVLLLRFSRTSRVWPGALWIWLAHVAAAAFWLLESDMGFGAVMLGGGAALGVVQTVPFLLDRLMAGRLRPWAAGLLFPAAFAGAEFLITLVSPFGTAFGSLAVTQHDALPLLQVGAVTGPYGIAFLIGWAAAAVNRILAAPSRCAVRNGLVCGAVLAAVVAAGGARPAWFPGSGATVRIAGVSPARALVEAQRTALDREEGALTSAVDPALAAVLDDLLATTRREAAAGAKIVVWPETAVKTRAARERAVVQAAREQARRSRIYLEIGVRVFDATGPGRNETLFIGPDGAVLWTYQKAHPIPGSESYPPGDGKVPVVATPYGRIANVICYDADFPDMMRVRADIMLVPSHDWREYGRPHTAKAGLRAVENGYALVRQDSEGFSAAFDGRGRVLATADYFTAGRQTMVADVPTHGGTTPYTRLGDLFAWLCLAATAALLAMGALRPAARPARPRRD</sequence>
<keyword evidence="3 10" id="KW-0808">Transferase</keyword>
<dbReference type="GO" id="GO:0042158">
    <property type="term" value="P:lipoprotein biosynthetic process"/>
    <property type="evidence" value="ECO:0007669"/>
    <property type="project" value="InterPro"/>
</dbReference>
<reference evidence="10 11" key="1">
    <citation type="submission" date="2019-10" db="EMBL/GenBank/DDBJ databases">
        <title>Actinomadura rubteroloni sp. nov. and Actinomadura macrotermitis sp. nov., isolated from the gut of fungus growing-termite Macrotermes natalensis.</title>
        <authorList>
            <person name="Benndorf R."/>
            <person name="Martin K."/>
            <person name="Kuefner M."/>
            <person name="De Beer W."/>
            <person name="Kaster A.-K."/>
            <person name="Vollmers J."/>
            <person name="Poulsen M."/>
            <person name="Beemelmanns C."/>
        </authorList>
    </citation>
    <scope>NUCLEOTIDE SEQUENCE [LARGE SCALE GENOMIC DNA]</scope>
    <source>
        <strain evidence="10 11">RB68</strain>
    </source>
</reference>
<keyword evidence="11" id="KW-1185">Reference proteome</keyword>
<evidence type="ECO:0000256" key="3">
    <source>
        <dbReference type="ARBA" id="ARBA00022679"/>
    </source>
</evidence>
<proteinExistence type="predicted"/>
<evidence type="ECO:0000256" key="8">
    <source>
        <dbReference type="SAM" id="Phobius"/>
    </source>
</evidence>
<dbReference type="Pfam" id="PF00795">
    <property type="entry name" value="CN_hydrolase"/>
    <property type="match status" value="1"/>
</dbReference>
<evidence type="ECO:0000256" key="2">
    <source>
        <dbReference type="ARBA" id="ARBA00022475"/>
    </source>
</evidence>
<gene>
    <name evidence="10" type="primary">lnt_1</name>
    <name evidence="10" type="ORF">ACRB68_50900</name>
</gene>
<dbReference type="InterPro" id="IPR004563">
    <property type="entry name" value="Apolipo_AcylTrfase"/>
</dbReference>
<dbReference type="GO" id="GO:0005886">
    <property type="term" value="C:plasma membrane"/>
    <property type="evidence" value="ECO:0007669"/>
    <property type="project" value="UniProtKB-SubCell"/>
</dbReference>
<keyword evidence="5 8" id="KW-1133">Transmembrane helix</keyword>
<evidence type="ECO:0000256" key="4">
    <source>
        <dbReference type="ARBA" id="ARBA00022692"/>
    </source>
</evidence>
<dbReference type="Gene3D" id="3.60.110.10">
    <property type="entry name" value="Carbon-nitrogen hydrolase"/>
    <property type="match status" value="1"/>
</dbReference>
<keyword evidence="2" id="KW-1003">Cell membrane</keyword>
<keyword evidence="7 10" id="KW-0012">Acyltransferase</keyword>
<dbReference type="PANTHER" id="PTHR38686">
    <property type="entry name" value="APOLIPOPROTEIN N-ACYLTRANSFERASE"/>
    <property type="match status" value="1"/>
</dbReference>
<dbReference type="EMBL" id="WEGH01000003">
    <property type="protein sequence ID" value="MQY06993.1"/>
    <property type="molecule type" value="Genomic_DNA"/>
</dbReference>
<feature type="transmembrane region" description="Helical" evidence="8">
    <location>
        <begin position="451"/>
        <end position="469"/>
    </location>
</feature>
<feature type="transmembrane region" description="Helical" evidence="8">
    <location>
        <begin position="176"/>
        <end position="195"/>
    </location>
</feature>
<evidence type="ECO:0000259" key="9">
    <source>
        <dbReference type="PROSITE" id="PS50263"/>
    </source>
</evidence>
<dbReference type="AlphaFoldDB" id="A0A7K0C0J9"/>
<feature type="transmembrane region" description="Helical" evidence="8">
    <location>
        <begin position="98"/>
        <end position="124"/>
    </location>
</feature>
<dbReference type="SUPFAM" id="SSF56317">
    <property type="entry name" value="Carbon-nitrogen hydrolase"/>
    <property type="match status" value="1"/>
</dbReference>
<keyword evidence="4 8" id="KW-0812">Transmembrane</keyword>
<evidence type="ECO:0000256" key="7">
    <source>
        <dbReference type="ARBA" id="ARBA00023315"/>
    </source>
</evidence>
<keyword evidence="10" id="KW-0449">Lipoprotein</keyword>
<dbReference type="Proteomes" id="UP000487268">
    <property type="component" value="Unassembled WGS sequence"/>
</dbReference>
<feature type="domain" description="CN hydrolase" evidence="9">
    <location>
        <begin position="225"/>
        <end position="438"/>
    </location>
</feature>
<evidence type="ECO:0000256" key="6">
    <source>
        <dbReference type="ARBA" id="ARBA00023136"/>
    </source>
</evidence>
<evidence type="ECO:0000256" key="1">
    <source>
        <dbReference type="ARBA" id="ARBA00004651"/>
    </source>
</evidence>
<dbReference type="PANTHER" id="PTHR38686:SF1">
    <property type="entry name" value="APOLIPOPROTEIN N-ACYLTRANSFERASE"/>
    <property type="match status" value="1"/>
</dbReference>
<dbReference type="InterPro" id="IPR036526">
    <property type="entry name" value="C-N_Hydrolase_sf"/>
</dbReference>
<dbReference type="EC" id="2.3.1.-" evidence="10"/>